<reference evidence="2" key="1">
    <citation type="submission" date="2018-12" db="EMBL/GenBank/DDBJ databases">
        <title>Tengunoibacter tsumagoiensis gen. nov., sp. nov., Dictyobacter kobayashii sp. nov., D. alpinus sp. nov., and D. joshuensis sp. nov. and description of Dictyobacteraceae fam. nov. within the order Ktedonobacterales isolated from Tengu-no-mugimeshi.</title>
        <authorList>
            <person name="Wang C.M."/>
            <person name="Zheng Y."/>
            <person name="Sakai Y."/>
            <person name="Toyoda A."/>
            <person name="Minakuchi Y."/>
            <person name="Abe K."/>
            <person name="Yokota A."/>
            <person name="Yabe S."/>
        </authorList>
    </citation>
    <scope>NUCLEOTIDE SEQUENCE [LARGE SCALE GENOMIC DNA]</scope>
    <source>
        <strain evidence="2">Uno16</strain>
    </source>
</reference>
<sequence>MFPASMSADVQAITIKEQVGQKNASNIQLLWRALEKRVKKEDNA</sequence>
<protein>
    <submittedName>
        <fullName evidence="1">Uncharacterized protein</fullName>
    </submittedName>
</protein>
<dbReference type="AlphaFoldDB" id="A0A402B2H5"/>
<evidence type="ECO:0000313" key="2">
    <source>
        <dbReference type="Proteomes" id="UP000287171"/>
    </source>
</evidence>
<organism evidence="1 2">
    <name type="scientific">Dictyobacter alpinus</name>
    <dbReference type="NCBI Taxonomy" id="2014873"/>
    <lineage>
        <taxon>Bacteria</taxon>
        <taxon>Bacillati</taxon>
        <taxon>Chloroflexota</taxon>
        <taxon>Ktedonobacteria</taxon>
        <taxon>Ktedonobacterales</taxon>
        <taxon>Dictyobacteraceae</taxon>
        <taxon>Dictyobacter</taxon>
    </lineage>
</organism>
<accession>A0A402B2H5</accession>
<dbReference type="EMBL" id="BIFT01000001">
    <property type="protein sequence ID" value="GCE25555.1"/>
    <property type="molecule type" value="Genomic_DNA"/>
</dbReference>
<comment type="caution">
    <text evidence="1">The sequence shown here is derived from an EMBL/GenBank/DDBJ whole genome shotgun (WGS) entry which is preliminary data.</text>
</comment>
<gene>
    <name evidence="1" type="ORF">KDA_10390</name>
</gene>
<dbReference type="Proteomes" id="UP000287171">
    <property type="component" value="Unassembled WGS sequence"/>
</dbReference>
<proteinExistence type="predicted"/>
<name>A0A402B2H5_9CHLR</name>
<evidence type="ECO:0000313" key="1">
    <source>
        <dbReference type="EMBL" id="GCE25555.1"/>
    </source>
</evidence>
<keyword evidence="2" id="KW-1185">Reference proteome</keyword>